<protein>
    <submittedName>
        <fullName evidence="12">Polynucleotide 5'-hydroxyl-kinase GRC3/NOL9</fullName>
    </submittedName>
</protein>
<comment type="similarity">
    <text evidence="2">Belongs to the Clp1 family. NOL9/GRC3 subfamily.</text>
</comment>
<dbReference type="Pfam" id="PF16575">
    <property type="entry name" value="CLP1_P"/>
    <property type="match status" value="1"/>
</dbReference>
<feature type="compositionally biased region" description="Polar residues" evidence="9">
    <location>
        <begin position="71"/>
        <end position="87"/>
    </location>
</feature>
<keyword evidence="8" id="KW-0539">Nucleus</keyword>
<name>A0A131YIA0_RHIAP</name>
<dbReference type="PANTHER" id="PTHR12755">
    <property type="entry name" value="CLEAVAGE/POLYADENYLATION FACTOR IA SUBUNIT CLP1P"/>
    <property type="match status" value="1"/>
</dbReference>
<feature type="domain" description="Clp1 P-loop" evidence="10">
    <location>
        <begin position="430"/>
        <end position="563"/>
    </location>
</feature>
<dbReference type="InterPro" id="IPR045116">
    <property type="entry name" value="Clp1/Grc3"/>
</dbReference>
<dbReference type="PANTHER" id="PTHR12755:SF3">
    <property type="entry name" value="POLYNUCLEOTIDE 5'-HYDROXYL-KINASE NOL9"/>
    <property type="match status" value="1"/>
</dbReference>
<evidence type="ECO:0000313" key="12">
    <source>
        <dbReference type="EMBL" id="JAP78677.1"/>
    </source>
</evidence>
<dbReference type="Gene3D" id="3.40.50.300">
    <property type="entry name" value="P-loop containing nucleotide triphosphate hydrolases"/>
    <property type="match status" value="1"/>
</dbReference>
<dbReference type="GO" id="GO:0005730">
    <property type="term" value="C:nucleolus"/>
    <property type="evidence" value="ECO:0007669"/>
    <property type="project" value="UniProtKB-SubCell"/>
</dbReference>
<dbReference type="GO" id="GO:0051731">
    <property type="term" value="F:polynucleotide 5'-hydroxyl-kinase activity"/>
    <property type="evidence" value="ECO:0007669"/>
    <property type="project" value="InterPro"/>
</dbReference>
<dbReference type="Pfam" id="PF25467">
    <property type="entry name" value="NOL9_C"/>
    <property type="match status" value="1"/>
</dbReference>
<dbReference type="EMBL" id="GEDV01009880">
    <property type="protein sequence ID" value="JAP78677.1"/>
    <property type="molecule type" value="Transcribed_RNA"/>
</dbReference>
<evidence type="ECO:0000256" key="4">
    <source>
        <dbReference type="ARBA" id="ARBA00022679"/>
    </source>
</evidence>
<evidence type="ECO:0000256" key="7">
    <source>
        <dbReference type="ARBA" id="ARBA00022840"/>
    </source>
</evidence>
<feature type="region of interest" description="Disordered" evidence="9">
    <location>
        <begin position="33"/>
        <end position="187"/>
    </location>
</feature>
<comment type="subcellular location">
    <subcellularLocation>
        <location evidence="1">Nucleus</location>
        <location evidence="1">Nucleolus</location>
    </subcellularLocation>
</comment>
<keyword evidence="6 12" id="KW-0418">Kinase</keyword>
<dbReference type="InterPro" id="IPR057570">
    <property type="entry name" value="NOL9_C"/>
</dbReference>
<accession>A0A131YIA0</accession>
<evidence type="ECO:0000256" key="3">
    <source>
        <dbReference type="ARBA" id="ARBA00022552"/>
    </source>
</evidence>
<evidence type="ECO:0000259" key="11">
    <source>
        <dbReference type="Pfam" id="PF25467"/>
    </source>
</evidence>
<feature type="region of interest" description="Disordered" evidence="9">
    <location>
        <begin position="777"/>
        <end position="797"/>
    </location>
</feature>
<dbReference type="InterPro" id="IPR027417">
    <property type="entry name" value="P-loop_NTPase"/>
</dbReference>
<feature type="region of interest" description="Disordered" evidence="9">
    <location>
        <begin position="1"/>
        <end position="20"/>
    </location>
</feature>
<keyword evidence="4" id="KW-0808">Transferase</keyword>
<evidence type="ECO:0000256" key="8">
    <source>
        <dbReference type="ARBA" id="ARBA00023242"/>
    </source>
</evidence>
<reference evidence="12" key="1">
    <citation type="journal article" date="2016" name="Ticks Tick Borne Dis.">
        <title>De novo assembly and annotation of the salivary gland transcriptome of Rhipicephalus appendiculatus male and female ticks during blood feeding.</title>
        <authorList>
            <person name="de Castro M.H."/>
            <person name="de Klerk D."/>
            <person name="Pienaar R."/>
            <person name="Latif A.A."/>
            <person name="Rees D.J."/>
            <person name="Mans B.J."/>
        </authorList>
    </citation>
    <scope>NUCLEOTIDE SEQUENCE</scope>
    <source>
        <tissue evidence="12">Salivary glands</tissue>
    </source>
</reference>
<feature type="region of interest" description="Disordered" evidence="9">
    <location>
        <begin position="211"/>
        <end position="230"/>
    </location>
</feature>
<feature type="domain" description="NOL9 C-terminal" evidence="11">
    <location>
        <begin position="652"/>
        <end position="755"/>
    </location>
</feature>
<organism evidence="12">
    <name type="scientific">Rhipicephalus appendiculatus</name>
    <name type="common">Brown ear tick</name>
    <dbReference type="NCBI Taxonomy" id="34631"/>
    <lineage>
        <taxon>Eukaryota</taxon>
        <taxon>Metazoa</taxon>
        <taxon>Ecdysozoa</taxon>
        <taxon>Arthropoda</taxon>
        <taxon>Chelicerata</taxon>
        <taxon>Arachnida</taxon>
        <taxon>Acari</taxon>
        <taxon>Parasitiformes</taxon>
        <taxon>Ixodida</taxon>
        <taxon>Ixodoidea</taxon>
        <taxon>Ixodidae</taxon>
        <taxon>Rhipicephalinae</taxon>
        <taxon>Rhipicephalus</taxon>
        <taxon>Rhipicephalus</taxon>
    </lineage>
</organism>
<evidence type="ECO:0000256" key="6">
    <source>
        <dbReference type="ARBA" id="ARBA00022777"/>
    </source>
</evidence>
<proteinExistence type="inferred from homology"/>
<dbReference type="GO" id="GO:0000448">
    <property type="term" value="P:cleavage in ITS2 between 5.8S rRNA and LSU-rRNA of tricistronic rRNA transcript (SSU-rRNA, 5.8S rRNA, LSU-rRNA)"/>
    <property type="evidence" value="ECO:0007669"/>
    <property type="project" value="TreeGrafter"/>
</dbReference>
<dbReference type="AlphaFoldDB" id="A0A131YIA0"/>
<dbReference type="SUPFAM" id="SSF52540">
    <property type="entry name" value="P-loop containing nucleoside triphosphate hydrolases"/>
    <property type="match status" value="1"/>
</dbReference>
<evidence type="ECO:0000256" key="1">
    <source>
        <dbReference type="ARBA" id="ARBA00004604"/>
    </source>
</evidence>
<dbReference type="InterPro" id="IPR032319">
    <property type="entry name" value="CLP1_P"/>
</dbReference>
<sequence>MRALKQRKISQQRRRRKMLGRKLMPRLRRALQAGRVVKPPRDPHPWTVTPMEPSSVGTFSVSTRARAGVSARTSRQGSVFPTFSGEQATVDGDFEEDQDASERGQEWSDGGSLRKKRKQRRQRRTTVAESDQPCFEECESSSEGGGDSRGSEDDGEEDVSLDGASDDDHMSGSSGSATSAENDNADACSRRDVHRLLLESQNLLQDYEDDNAACSSDDQGTNEEDSTANTDMDNTFRVFMAAGRVVVLVRPPAVVRLMGRAQLRVLHGIVDIEGHVVIGGAAAARIRPDSCLVHSPFPHGFVHIRPLPLEVPRSSGKATHLRRTLARLGMDEAWTKLRPLIAHGTAIMLLEKVPGGNWPIGVKSDSQLKGPLQSLGFQLSRDQPSKSQREPWRRRAAALARHLTRTLDFGDHQRTVKPEGRAVPCIIVCGRQNTGKSSLLRVLTNSLLNFCSEVLYLDCDPGQCEFTPPATVSLTQVTEPLLGPPYTHVRTPEKAYFLGHVSPASQPDSYCTAIRALIDHARKVAPRAPLLVNTMGWVNGLGLSLLVDVIRWLCPTDLVQLVTKAENGETPLPALDETLLRSACGWVTSRNGNDALWPLDDLSCYMLPGSKFRGRSTARAKREAMVLAYLGRKGSADGYHLPDTPYWLWNTTPLRVPWCAMAVHDCDNSVPKKDLLYAIRGSVVALCVVPVDKMLETENPSYPKFIDSCGPYECLGYGLVRAIDPSEHLFYITTPEPSERLSEVNALIRGDIHLPEPLLTAQAELLQCGWAPYLAKASSEPDHCSDEEERRDDDSCS</sequence>
<evidence type="ECO:0000259" key="10">
    <source>
        <dbReference type="Pfam" id="PF16575"/>
    </source>
</evidence>
<dbReference type="GO" id="GO:0005524">
    <property type="term" value="F:ATP binding"/>
    <property type="evidence" value="ECO:0007669"/>
    <property type="project" value="UniProtKB-KW"/>
</dbReference>
<evidence type="ECO:0000256" key="5">
    <source>
        <dbReference type="ARBA" id="ARBA00022741"/>
    </source>
</evidence>
<keyword evidence="5" id="KW-0547">Nucleotide-binding</keyword>
<keyword evidence="3" id="KW-0698">rRNA processing</keyword>
<feature type="compositionally biased region" description="Basic residues" evidence="9">
    <location>
        <begin position="113"/>
        <end position="124"/>
    </location>
</feature>
<evidence type="ECO:0000256" key="9">
    <source>
        <dbReference type="SAM" id="MobiDB-lite"/>
    </source>
</evidence>
<evidence type="ECO:0000256" key="2">
    <source>
        <dbReference type="ARBA" id="ARBA00011003"/>
    </source>
</evidence>
<keyword evidence="7" id="KW-0067">ATP-binding</keyword>